<feature type="compositionally biased region" description="Pro residues" evidence="5">
    <location>
        <begin position="1019"/>
        <end position="1028"/>
    </location>
</feature>
<dbReference type="InterPro" id="IPR041367">
    <property type="entry name" value="Znf-CCCH_4"/>
</dbReference>
<keyword evidence="2 4" id="KW-0863">Zinc-finger</keyword>
<dbReference type="PANTHER" id="PTHR12460">
    <property type="entry name" value="CYCLIN-DEPENDENT KINASE INHIBITOR-RELATED PROTEIN"/>
    <property type="match status" value="1"/>
</dbReference>
<feature type="compositionally biased region" description="Polar residues" evidence="5">
    <location>
        <begin position="101"/>
        <end position="111"/>
    </location>
</feature>
<feature type="region of interest" description="Disordered" evidence="5">
    <location>
        <begin position="289"/>
        <end position="330"/>
    </location>
</feature>
<dbReference type="AlphaFoldDB" id="A0A2P8AJR1"/>
<feature type="region of interest" description="Disordered" evidence="5">
    <location>
        <begin position="1"/>
        <end position="21"/>
    </location>
</feature>
<dbReference type="InterPro" id="IPR036855">
    <property type="entry name" value="Znf_CCCH_sf"/>
</dbReference>
<feature type="compositionally biased region" description="Low complexity" evidence="5">
    <location>
        <begin position="898"/>
        <end position="922"/>
    </location>
</feature>
<evidence type="ECO:0000256" key="1">
    <source>
        <dbReference type="ARBA" id="ARBA00022723"/>
    </source>
</evidence>
<dbReference type="GO" id="GO:0000993">
    <property type="term" value="F:RNA polymerase II complex binding"/>
    <property type="evidence" value="ECO:0007669"/>
    <property type="project" value="TreeGrafter"/>
</dbReference>
<feature type="compositionally biased region" description="Low complexity" evidence="5">
    <location>
        <begin position="91"/>
        <end position="100"/>
    </location>
</feature>
<dbReference type="Proteomes" id="UP000243723">
    <property type="component" value="Unassembled WGS sequence"/>
</dbReference>
<accession>A0A2P8AJR1</accession>
<dbReference type="Pfam" id="PF18044">
    <property type="entry name" value="zf-CCCH_4"/>
    <property type="match status" value="1"/>
</dbReference>
<feature type="compositionally biased region" description="Basic and acidic residues" evidence="5">
    <location>
        <begin position="1047"/>
        <end position="1064"/>
    </location>
</feature>
<evidence type="ECO:0000313" key="8">
    <source>
        <dbReference type="Proteomes" id="UP000243723"/>
    </source>
</evidence>
<feature type="region of interest" description="Disordered" evidence="5">
    <location>
        <begin position="75"/>
        <end position="111"/>
    </location>
</feature>
<feature type="compositionally biased region" description="Basic residues" evidence="5">
    <location>
        <begin position="698"/>
        <end position="710"/>
    </location>
</feature>
<feature type="compositionally biased region" description="Basic and acidic residues" evidence="5">
    <location>
        <begin position="752"/>
        <end position="761"/>
    </location>
</feature>
<feature type="compositionally biased region" description="Basic and acidic residues" evidence="5">
    <location>
        <begin position="773"/>
        <end position="785"/>
    </location>
</feature>
<feature type="region of interest" description="Disordered" evidence="5">
    <location>
        <begin position="728"/>
        <end position="1113"/>
    </location>
</feature>
<dbReference type="GO" id="GO:0031124">
    <property type="term" value="P:mRNA 3'-end processing"/>
    <property type="evidence" value="ECO:0007669"/>
    <property type="project" value="TreeGrafter"/>
</dbReference>
<feature type="compositionally biased region" description="Low complexity" evidence="5">
    <location>
        <begin position="931"/>
        <end position="951"/>
    </location>
</feature>
<feature type="compositionally biased region" description="Basic and acidic residues" evidence="5">
    <location>
        <begin position="1103"/>
        <end position="1113"/>
    </location>
</feature>
<reference evidence="7 8" key="1">
    <citation type="submission" date="2017-05" db="EMBL/GenBank/DDBJ databases">
        <title>Draft genome sequence of Elsinoe australis.</title>
        <authorList>
            <person name="Cheng Q."/>
        </authorList>
    </citation>
    <scope>NUCLEOTIDE SEQUENCE [LARGE SCALE GENOMIC DNA]</scope>
    <source>
        <strain evidence="7 8">NL1</strain>
    </source>
</reference>
<feature type="compositionally biased region" description="Basic and acidic residues" evidence="5">
    <location>
        <begin position="810"/>
        <end position="821"/>
    </location>
</feature>
<name>A0A2P8AJR1_9PEZI</name>
<dbReference type="PANTHER" id="PTHR12460:SF0">
    <property type="entry name" value="CID DOMAIN-CONTAINING PROTEIN-RELATED"/>
    <property type="match status" value="1"/>
</dbReference>
<evidence type="ECO:0000256" key="4">
    <source>
        <dbReference type="PROSITE-ProRule" id="PRU00723"/>
    </source>
</evidence>
<feature type="compositionally biased region" description="Acidic residues" evidence="5">
    <location>
        <begin position="762"/>
        <end position="772"/>
    </location>
</feature>
<dbReference type="InterPro" id="IPR000571">
    <property type="entry name" value="Znf_CCCH"/>
</dbReference>
<comment type="caution">
    <text evidence="7">The sequence shown here is derived from an EMBL/GenBank/DDBJ whole genome shotgun (WGS) entry which is preliminary data.</text>
</comment>
<dbReference type="GO" id="GO:0008270">
    <property type="term" value="F:zinc ion binding"/>
    <property type="evidence" value="ECO:0007669"/>
    <property type="project" value="UniProtKB-KW"/>
</dbReference>
<feature type="compositionally biased region" description="Basic and acidic residues" evidence="5">
    <location>
        <begin position="728"/>
        <end position="745"/>
    </location>
</feature>
<feature type="compositionally biased region" description="Basic and acidic residues" evidence="5">
    <location>
        <begin position="676"/>
        <end position="688"/>
    </location>
</feature>
<feature type="domain" description="C3H1-type" evidence="6">
    <location>
        <begin position="1088"/>
        <end position="1113"/>
    </location>
</feature>
<feature type="compositionally biased region" description="Low complexity" evidence="5">
    <location>
        <begin position="1029"/>
        <end position="1042"/>
    </location>
</feature>
<keyword evidence="3 4" id="KW-0862">Zinc</keyword>
<organism evidence="7 8">
    <name type="scientific">Elsinoe australis</name>
    <dbReference type="NCBI Taxonomy" id="40998"/>
    <lineage>
        <taxon>Eukaryota</taxon>
        <taxon>Fungi</taxon>
        <taxon>Dikarya</taxon>
        <taxon>Ascomycota</taxon>
        <taxon>Pezizomycotina</taxon>
        <taxon>Dothideomycetes</taxon>
        <taxon>Dothideomycetidae</taxon>
        <taxon>Myriangiales</taxon>
        <taxon>Elsinoaceae</taxon>
        <taxon>Elsinoe</taxon>
    </lineage>
</organism>
<gene>
    <name evidence="7" type="ORF">B9Z65_831</name>
</gene>
<proteinExistence type="predicted"/>
<dbReference type="SUPFAM" id="SSF90229">
    <property type="entry name" value="CCCH zinc finger"/>
    <property type="match status" value="1"/>
</dbReference>
<evidence type="ECO:0000256" key="3">
    <source>
        <dbReference type="ARBA" id="ARBA00022833"/>
    </source>
</evidence>
<feature type="compositionally biased region" description="Acidic residues" evidence="5">
    <location>
        <begin position="298"/>
        <end position="317"/>
    </location>
</feature>
<evidence type="ECO:0000259" key="6">
    <source>
        <dbReference type="PROSITE" id="PS50103"/>
    </source>
</evidence>
<feature type="region of interest" description="Disordered" evidence="5">
    <location>
        <begin position="649"/>
        <end position="713"/>
    </location>
</feature>
<feature type="zinc finger region" description="C3H1-type" evidence="4">
    <location>
        <begin position="1088"/>
        <end position="1113"/>
    </location>
</feature>
<dbReference type="STRING" id="40998.A0A2P8AJR1"/>
<feature type="compositionally biased region" description="Basic and acidic residues" evidence="5">
    <location>
        <begin position="509"/>
        <end position="523"/>
    </location>
</feature>
<feature type="region of interest" description="Disordered" evidence="5">
    <location>
        <begin position="505"/>
        <end position="577"/>
    </location>
</feature>
<keyword evidence="8" id="KW-1185">Reference proteome</keyword>
<evidence type="ECO:0000256" key="2">
    <source>
        <dbReference type="ARBA" id="ARBA00022771"/>
    </source>
</evidence>
<feature type="compositionally biased region" description="Polar residues" evidence="5">
    <location>
        <begin position="852"/>
        <end position="876"/>
    </location>
</feature>
<evidence type="ECO:0000313" key="7">
    <source>
        <dbReference type="EMBL" id="PSK60681.1"/>
    </source>
</evidence>
<dbReference type="Gene3D" id="4.10.1000.10">
    <property type="entry name" value="Zinc finger, CCCH-type"/>
    <property type="match status" value="1"/>
</dbReference>
<feature type="compositionally biased region" description="Low complexity" evidence="5">
    <location>
        <begin position="8"/>
        <end position="19"/>
    </location>
</feature>
<dbReference type="EMBL" id="NHZQ01000003">
    <property type="protein sequence ID" value="PSK60681.1"/>
    <property type="molecule type" value="Genomic_DNA"/>
</dbReference>
<feature type="compositionally biased region" description="Low complexity" evidence="5">
    <location>
        <begin position="961"/>
        <end position="976"/>
    </location>
</feature>
<keyword evidence="1 4" id="KW-0479">Metal-binding</keyword>
<evidence type="ECO:0000256" key="5">
    <source>
        <dbReference type="SAM" id="MobiDB-lite"/>
    </source>
</evidence>
<dbReference type="PROSITE" id="PS50103">
    <property type="entry name" value="ZF_C3H1"/>
    <property type="match status" value="1"/>
</dbReference>
<protein>
    <recommendedName>
        <fullName evidence="6">C3H1-type domain-containing protein</fullName>
    </recommendedName>
</protein>
<dbReference type="OrthoDB" id="4347at2759"/>
<feature type="compositionally biased region" description="Low complexity" evidence="5">
    <location>
        <begin position="1065"/>
        <end position="1079"/>
    </location>
</feature>
<sequence length="1113" mass="121993">MEGHHNAHAANAVHQQSSHNLDGMPNGLNWINYQDYSVDQSNNGFDSNWAYTQPDNATTSTSQSMPLYHNWQQSTATDPMLDPYGRQFSRSPAAQPQPQSYQTSFNGPRQIQTSSVYDPALTSSTFHITQHLYPNATTYQPPAQTNATIAPNALENAAQRTITPQRSFATQPPVDQRAVMAAVPAAIEDGHFTVVDYDAMCKATNSTRMCGFVNVGQQDFEYPINKAVVPAAPARRSRNELRKLAAEDPKLLAKLGKKILKKGTGVPKVKRELKLQAPITKLVQTPAGVKTEVVSSSDDSDSETDSSDYDSDDEPDEPSPLPAKRPDEDLKEGIRYDTIKALWRPKRRVLPTASIKAGLKDYWEIVRTIRDRWKADSNAVKEAGEKGRNSELPLLKSRVKDQRDMMAIALKAAVEHGHRSILELSSENSPFMFVCFQFLQDRLLNDDTDGPLARSILEILAMCITLTEEKATKVHLQKMWPRYMKKGNEETKVLVKKVETAIKGATKQAAEEESSKKVDKDTKPQSPTAMKTAPISKPAADTVVGVKRGLPAGSTSGQPAKRVASGSSSVTEKAEAAKPIAAVRKTLPAAGATMKIASAAPTPAVKTKMTTSKPSSFFNAMQSTTKKPAAAAKPAASSVLATALKGIDKKPTVAAATKSEPKSAFSFSSTMANLAKPKDKAPSPKPEQESTPETAEQKKKRLRKEARRGLRVTFKPESTIEEVRYFTHDPDEELGHDSSMTRDVSDVGGEGRMFKQHKDMMDVDEEEETVGEEDLKPWQEPKEIDFGDVDQEERNRNYAPFAGGQMQVDSPEKIAREHHEANTLMVFYTDRNDIPPTPKEPTEDVEMGDASNVKQFGTPSPTTVDRAQKLSSSSGPSQGGHNGQNGTTSAAPDLASILAALQPQPQAQQAAPQQAAPQLDLQSFLAQLGGQQQAPTQSAPAPPQTQQSVPSDIASIIAGIPSLQQSQQPQQSQQQYAPPPPPVQNPADLAALFAKLQQNPGAAPPAPPNFPGFGNGFPQPIPGFPPFPILQQQGQQQAQQQAYPFENEERRRWREQQGGQEDRQWNQNQSQNQNQNQNQNKKKGGADRRYTQPCKFWTQGKCQKGDKCTYRHD</sequence>